<dbReference type="PROSITE" id="PS51462">
    <property type="entry name" value="NUDIX"/>
    <property type="match status" value="1"/>
</dbReference>
<reference evidence="3" key="1">
    <citation type="journal article" date="2015" name="Nature">
        <title>Complex archaea that bridge the gap between prokaryotes and eukaryotes.</title>
        <authorList>
            <person name="Spang A."/>
            <person name="Saw J.H."/>
            <person name="Jorgensen S.L."/>
            <person name="Zaremba-Niedzwiedzka K."/>
            <person name="Martijn J."/>
            <person name="Lind A.E."/>
            <person name="van Eijk R."/>
            <person name="Schleper C."/>
            <person name="Guy L."/>
            <person name="Ettema T.J."/>
        </authorList>
    </citation>
    <scope>NUCLEOTIDE SEQUENCE</scope>
</reference>
<gene>
    <name evidence="3" type="ORF">LCGC14_0988640</name>
</gene>
<dbReference type="Gene3D" id="3.90.79.10">
    <property type="entry name" value="Nucleoside Triphosphate Pyrophosphohydrolase"/>
    <property type="match status" value="1"/>
</dbReference>
<feature type="domain" description="Nudix hydrolase" evidence="2">
    <location>
        <begin position="53"/>
        <end position="172"/>
    </location>
</feature>
<dbReference type="EMBL" id="LAZR01003738">
    <property type="protein sequence ID" value="KKN15175.1"/>
    <property type="molecule type" value="Genomic_DNA"/>
</dbReference>
<dbReference type="GO" id="GO:0016787">
    <property type="term" value="F:hydrolase activity"/>
    <property type="evidence" value="ECO:0007669"/>
    <property type="project" value="UniProtKB-KW"/>
</dbReference>
<dbReference type="Pfam" id="PF00293">
    <property type="entry name" value="NUDIX"/>
    <property type="match status" value="1"/>
</dbReference>
<accession>A0A0F9N6B6</accession>
<sequence length="266" mass="31141">MNILTPEEIIEWVKANALYIHPKNKMWQAKLKEWEAQLAKCSSPQKEDRPDKGKKQYVIGFLFRSDEVALIQKNRPDWQIGKLNGIGGHIEQGETPLEAMKREFNEEAGELIDKWEHFCTMNYPEADIYCFRLFGEYKIESKTDEVVSWYSIKDIPDNVIPNLHWLIPLAHYDDDYLIQVTIKPDQISALFDRIMERECVGLELCCDLEAKIEQAKREERERIIDYLRTTYGEVGTNASRRTAYRIAKQLALDLVLEEVVALKEEK</sequence>
<dbReference type="InterPro" id="IPR015797">
    <property type="entry name" value="NUDIX_hydrolase-like_dom_sf"/>
</dbReference>
<name>A0A0F9N6B6_9ZZZZ</name>
<keyword evidence="1" id="KW-0378">Hydrolase</keyword>
<dbReference type="AlphaFoldDB" id="A0A0F9N6B6"/>
<dbReference type="PROSITE" id="PS00893">
    <property type="entry name" value="NUDIX_BOX"/>
    <property type="match status" value="1"/>
</dbReference>
<evidence type="ECO:0000259" key="2">
    <source>
        <dbReference type="PROSITE" id="PS51462"/>
    </source>
</evidence>
<evidence type="ECO:0000256" key="1">
    <source>
        <dbReference type="ARBA" id="ARBA00022801"/>
    </source>
</evidence>
<dbReference type="InterPro" id="IPR020084">
    <property type="entry name" value="NUDIX_hydrolase_CS"/>
</dbReference>
<protein>
    <recommendedName>
        <fullName evidence="2">Nudix hydrolase domain-containing protein</fullName>
    </recommendedName>
</protein>
<dbReference type="InterPro" id="IPR000086">
    <property type="entry name" value="NUDIX_hydrolase_dom"/>
</dbReference>
<proteinExistence type="predicted"/>
<organism evidence="3">
    <name type="scientific">marine sediment metagenome</name>
    <dbReference type="NCBI Taxonomy" id="412755"/>
    <lineage>
        <taxon>unclassified sequences</taxon>
        <taxon>metagenomes</taxon>
        <taxon>ecological metagenomes</taxon>
    </lineage>
</organism>
<comment type="caution">
    <text evidence="3">The sequence shown here is derived from an EMBL/GenBank/DDBJ whole genome shotgun (WGS) entry which is preliminary data.</text>
</comment>
<evidence type="ECO:0000313" key="3">
    <source>
        <dbReference type="EMBL" id="KKN15175.1"/>
    </source>
</evidence>
<dbReference type="SUPFAM" id="SSF55811">
    <property type="entry name" value="Nudix"/>
    <property type="match status" value="1"/>
</dbReference>